<evidence type="ECO:0000256" key="3">
    <source>
        <dbReference type="ARBA" id="ARBA00006263"/>
    </source>
</evidence>
<feature type="transmembrane region" description="Helical" evidence="9">
    <location>
        <begin position="71"/>
        <end position="91"/>
    </location>
</feature>
<keyword evidence="7 9" id="KW-1133">Transmembrane helix</keyword>
<evidence type="ECO:0000256" key="2">
    <source>
        <dbReference type="ARBA" id="ARBA00004953"/>
    </source>
</evidence>
<dbReference type="HAMAP" id="MF_00024">
    <property type="entry name" value="CobD_CbiB"/>
    <property type="match status" value="1"/>
</dbReference>
<feature type="transmembrane region" description="Helical" evidence="9">
    <location>
        <begin position="278"/>
        <end position="296"/>
    </location>
</feature>
<keyword evidence="4" id="KW-1003">Cell membrane</keyword>
<evidence type="ECO:0000256" key="6">
    <source>
        <dbReference type="ARBA" id="ARBA00022692"/>
    </source>
</evidence>
<accession>A0A0W8FHY1</accession>
<keyword evidence="6 9" id="KW-0812">Transmembrane</keyword>
<dbReference type="AlphaFoldDB" id="A0A0W8FHY1"/>
<organism evidence="10">
    <name type="scientific">hydrocarbon metagenome</name>
    <dbReference type="NCBI Taxonomy" id="938273"/>
    <lineage>
        <taxon>unclassified sequences</taxon>
        <taxon>metagenomes</taxon>
        <taxon>ecological metagenomes</taxon>
    </lineage>
</organism>
<dbReference type="GO" id="GO:0009236">
    <property type="term" value="P:cobalamin biosynthetic process"/>
    <property type="evidence" value="ECO:0007669"/>
    <property type="project" value="UniProtKB-UniPathway"/>
</dbReference>
<reference evidence="10" key="1">
    <citation type="journal article" date="2015" name="Proc. Natl. Acad. Sci. U.S.A.">
        <title>Networks of energetic and metabolic interactions define dynamics in microbial communities.</title>
        <authorList>
            <person name="Embree M."/>
            <person name="Liu J.K."/>
            <person name="Al-Bassam M.M."/>
            <person name="Zengler K."/>
        </authorList>
    </citation>
    <scope>NUCLEOTIDE SEQUENCE</scope>
</reference>
<evidence type="ECO:0000256" key="9">
    <source>
        <dbReference type="SAM" id="Phobius"/>
    </source>
</evidence>
<evidence type="ECO:0000256" key="1">
    <source>
        <dbReference type="ARBA" id="ARBA00004651"/>
    </source>
</evidence>
<feature type="transmembrane region" description="Helical" evidence="9">
    <location>
        <begin position="145"/>
        <end position="166"/>
    </location>
</feature>
<protein>
    <submittedName>
        <fullName evidence="10">Adenosylcobinamide-phosphate synthase</fullName>
    </submittedName>
</protein>
<name>A0A0W8FHY1_9ZZZZ</name>
<comment type="pathway">
    <text evidence="2">Cofactor biosynthesis; adenosylcobalamin biosynthesis.</text>
</comment>
<dbReference type="InterPro" id="IPR004485">
    <property type="entry name" value="Cobalamin_biosynth_CobD/CbiB"/>
</dbReference>
<proteinExistence type="inferred from homology"/>
<feature type="transmembrane region" description="Helical" evidence="9">
    <location>
        <begin position="45"/>
        <end position="65"/>
    </location>
</feature>
<evidence type="ECO:0000256" key="5">
    <source>
        <dbReference type="ARBA" id="ARBA00022573"/>
    </source>
</evidence>
<comment type="caution">
    <text evidence="10">The sequence shown here is derived from an EMBL/GenBank/DDBJ whole genome shotgun (WGS) entry which is preliminary data.</text>
</comment>
<dbReference type="NCBIfam" id="TIGR00380">
    <property type="entry name" value="cobal_cbiB"/>
    <property type="match status" value="1"/>
</dbReference>
<evidence type="ECO:0000256" key="4">
    <source>
        <dbReference type="ARBA" id="ARBA00022475"/>
    </source>
</evidence>
<dbReference type="EMBL" id="LNQE01001185">
    <property type="protein sequence ID" value="KUG20491.1"/>
    <property type="molecule type" value="Genomic_DNA"/>
</dbReference>
<comment type="similarity">
    <text evidence="3">Belongs to the CobD/CbiB family.</text>
</comment>
<dbReference type="GO" id="GO:0048472">
    <property type="term" value="F:threonine-phosphate decarboxylase activity"/>
    <property type="evidence" value="ECO:0007669"/>
    <property type="project" value="InterPro"/>
</dbReference>
<evidence type="ECO:0000313" key="10">
    <source>
        <dbReference type="EMBL" id="KUG20491.1"/>
    </source>
</evidence>
<comment type="subcellular location">
    <subcellularLocation>
        <location evidence="1">Cell membrane</location>
        <topology evidence="1">Multi-pass membrane protein</topology>
    </subcellularLocation>
</comment>
<gene>
    <name evidence="10" type="ORF">ASZ90_009775</name>
</gene>
<dbReference type="GO" id="GO:0005886">
    <property type="term" value="C:plasma membrane"/>
    <property type="evidence" value="ECO:0007669"/>
    <property type="project" value="UniProtKB-SubCell"/>
</dbReference>
<keyword evidence="8 9" id="KW-0472">Membrane</keyword>
<dbReference type="Pfam" id="PF03186">
    <property type="entry name" value="CobD_Cbib"/>
    <property type="match status" value="1"/>
</dbReference>
<sequence>MIAASLLVDRVLGDPRTPLHPVALLGRFIGWWGVPSRYPVRLQRIAGVFLCLLTASLFAAPFLLFERLAPWYLYLIAGPFMLKACFAWRALEEHTRAVADALSTDIGSGRKQAAMMVSRETSDLGGEEVLSAAYESLTENLVDSIIAPLLYFAVFGLAGAAFYRAANTMDAMLGYRDEREQLGWCPARLDDLLTFIPARAAGIILLGYFAVRGRFSEAYAALRRDAQKRPGPNGGIPMAIIAGGVGVRFRKPGGYEIGIPERALEAAGDDLIRAVRSALLIFALIAIAALFLLQAMSNT</sequence>
<evidence type="ECO:0000256" key="8">
    <source>
        <dbReference type="ARBA" id="ARBA00023136"/>
    </source>
</evidence>
<feature type="transmembrane region" description="Helical" evidence="9">
    <location>
        <begin position="192"/>
        <end position="211"/>
    </location>
</feature>
<dbReference type="PANTHER" id="PTHR34308:SF1">
    <property type="entry name" value="COBALAMIN BIOSYNTHESIS PROTEIN CBIB"/>
    <property type="match status" value="1"/>
</dbReference>
<evidence type="ECO:0000256" key="7">
    <source>
        <dbReference type="ARBA" id="ARBA00022989"/>
    </source>
</evidence>
<keyword evidence="5" id="KW-0169">Cobalamin biosynthesis</keyword>
<dbReference type="UniPathway" id="UPA00148"/>
<dbReference type="PANTHER" id="PTHR34308">
    <property type="entry name" value="COBALAMIN BIOSYNTHESIS PROTEIN CBIB"/>
    <property type="match status" value="1"/>
</dbReference>